<evidence type="ECO:0000313" key="3">
    <source>
        <dbReference type="Proteomes" id="UP000292459"/>
    </source>
</evidence>
<feature type="transmembrane region" description="Helical" evidence="1">
    <location>
        <begin position="28"/>
        <end position="47"/>
    </location>
</feature>
<proteinExistence type="predicted"/>
<keyword evidence="1" id="KW-0472">Membrane</keyword>
<name>A0A4V2E1V1_9CYAN</name>
<sequence length="122" mass="13027">MVDHTGVGASSARSGHRVTPWQGLWQRLSMRLLLLLGIVVFGAAVGVDSLQQAIAADMTVDAIAPNLVSPMVGENHPDGSASLAGTYLEFDAETAQRLQRSDLLSSRLTRSRLTSAHLFASR</sequence>
<gene>
    <name evidence="2" type="ORF">DYY88_20900</name>
</gene>
<evidence type="ECO:0000313" key="2">
    <source>
        <dbReference type="EMBL" id="RZM75397.1"/>
    </source>
</evidence>
<dbReference type="Proteomes" id="UP000292459">
    <property type="component" value="Unassembled WGS sequence"/>
</dbReference>
<keyword evidence="1" id="KW-1133">Transmembrane helix</keyword>
<reference evidence="2 3" key="1">
    <citation type="submission" date="2018-11" db="EMBL/GenBank/DDBJ databases">
        <title>Whole genome sequencing of an environmental sample.</title>
        <authorList>
            <person name="Sarangi A.N."/>
            <person name="Singh D."/>
            <person name="Tripathy S."/>
        </authorList>
    </citation>
    <scope>NUCLEOTIDE SEQUENCE [LARGE SCALE GENOMIC DNA]</scope>
    <source>
        <strain evidence="2 3">Lakshadweep</strain>
    </source>
</reference>
<organism evidence="2 3">
    <name type="scientific">Leptolyngbya iicbica LK</name>
    <dbReference type="NCBI Taxonomy" id="2294035"/>
    <lineage>
        <taxon>Bacteria</taxon>
        <taxon>Bacillati</taxon>
        <taxon>Cyanobacteriota</taxon>
        <taxon>Cyanophyceae</taxon>
        <taxon>Leptolyngbyales</taxon>
        <taxon>Leptolyngbyaceae</taxon>
        <taxon>Leptolyngbya group</taxon>
        <taxon>Leptolyngbya</taxon>
        <taxon>Leptolyngbya iicbica</taxon>
    </lineage>
</organism>
<keyword evidence="1" id="KW-0812">Transmembrane</keyword>
<dbReference type="AlphaFoldDB" id="A0A4V2E1V1"/>
<dbReference type="RefSeq" id="WP_039726230.1">
    <property type="nucleotide sequence ID" value="NZ_QVFV01000008.1"/>
</dbReference>
<accession>A0A4V2E1V1</accession>
<dbReference type="EMBL" id="QVFV01000008">
    <property type="protein sequence ID" value="RZM75397.1"/>
    <property type="molecule type" value="Genomic_DNA"/>
</dbReference>
<keyword evidence="3" id="KW-1185">Reference proteome</keyword>
<evidence type="ECO:0000256" key="1">
    <source>
        <dbReference type="SAM" id="Phobius"/>
    </source>
</evidence>
<comment type="caution">
    <text evidence="2">The sequence shown here is derived from an EMBL/GenBank/DDBJ whole genome shotgun (WGS) entry which is preliminary data.</text>
</comment>
<protein>
    <submittedName>
        <fullName evidence="2">Uncharacterized protein</fullName>
    </submittedName>
</protein>